<accession>A0A0G1A7U5</accession>
<protein>
    <submittedName>
        <fullName evidence="2">LAGLIDADG homing endonuclease</fullName>
    </submittedName>
</protein>
<evidence type="ECO:0000313" key="3">
    <source>
        <dbReference type="Proteomes" id="UP000034837"/>
    </source>
</evidence>
<comment type="caution">
    <text evidence="2">The sequence shown here is derived from an EMBL/GenBank/DDBJ whole genome shotgun (WGS) entry which is preliminary data.</text>
</comment>
<proteinExistence type="predicted"/>
<keyword evidence="2" id="KW-0378">Hydrolase</keyword>
<dbReference type="Pfam" id="PF00961">
    <property type="entry name" value="LAGLIDADG_1"/>
    <property type="match status" value="1"/>
</dbReference>
<sequence>MSKNVLSADNQQERLISSVNPWYITGFVEGEGTFHVAIYEDKLMKQGIKIIPEFHVNQSQLRSITLEAIKKYFNCGYIKVNHRTNPKDDTLVYVVRNNQDLREKIIPFFEKYSLLSKKKESFKIFSQIVWMMFKKEHLKNIGIRKIINLSYKMNGNGKYRMVKKEKLLKK</sequence>
<gene>
    <name evidence="2" type="ORF">UV20_C0003G0051</name>
</gene>
<feature type="domain" description="Homing endonuclease LAGLIDADG" evidence="1">
    <location>
        <begin position="24"/>
        <end position="129"/>
    </location>
</feature>
<dbReference type="EMBL" id="LCDO01000003">
    <property type="protein sequence ID" value="KKS57110.1"/>
    <property type="molecule type" value="Genomic_DNA"/>
</dbReference>
<dbReference type="PANTHER" id="PTHR36181">
    <property type="entry name" value="INTRON-ENCODED ENDONUCLEASE AI3-RELATED"/>
    <property type="match status" value="1"/>
</dbReference>
<reference evidence="2 3" key="1">
    <citation type="journal article" date="2015" name="Nature">
        <title>rRNA introns, odd ribosomes, and small enigmatic genomes across a large radiation of phyla.</title>
        <authorList>
            <person name="Brown C.T."/>
            <person name="Hug L.A."/>
            <person name="Thomas B.C."/>
            <person name="Sharon I."/>
            <person name="Castelle C.J."/>
            <person name="Singh A."/>
            <person name="Wilkins M.J."/>
            <person name="Williams K.H."/>
            <person name="Banfield J.F."/>
        </authorList>
    </citation>
    <scope>NUCLEOTIDE SEQUENCE [LARGE SCALE GENOMIC DNA]</scope>
</reference>
<dbReference type="GO" id="GO:0004519">
    <property type="term" value="F:endonuclease activity"/>
    <property type="evidence" value="ECO:0007669"/>
    <property type="project" value="UniProtKB-KW"/>
</dbReference>
<keyword evidence="2" id="KW-0255">Endonuclease</keyword>
<name>A0A0G1A7U5_9BACT</name>
<dbReference type="Proteomes" id="UP000034837">
    <property type="component" value="Unassembled WGS sequence"/>
</dbReference>
<organism evidence="2 3">
    <name type="scientific">Candidatus Magasanikbacteria bacterium GW2011_GWA2_42_32</name>
    <dbReference type="NCBI Taxonomy" id="1619039"/>
    <lineage>
        <taxon>Bacteria</taxon>
        <taxon>Candidatus Magasanikiibacteriota</taxon>
    </lineage>
</organism>
<dbReference type="AlphaFoldDB" id="A0A0G1A7U5"/>
<keyword evidence="2" id="KW-0540">Nuclease</keyword>
<dbReference type="InterPro" id="IPR004860">
    <property type="entry name" value="LAGLIDADG_dom"/>
</dbReference>
<dbReference type="InterPro" id="IPR027434">
    <property type="entry name" value="Homing_endonucl"/>
</dbReference>
<dbReference type="PANTHER" id="PTHR36181:SF2">
    <property type="entry name" value="INTRON-ENCODED ENDONUCLEASE AI3-RELATED"/>
    <property type="match status" value="1"/>
</dbReference>
<evidence type="ECO:0000313" key="2">
    <source>
        <dbReference type="EMBL" id="KKS57110.1"/>
    </source>
</evidence>
<evidence type="ECO:0000259" key="1">
    <source>
        <dbReference type="Pfam" id="PF00961"/>
    </source>
</evidence>
<dbReference type="Gene3D" id="3.10.28.10">
    <property type="entry name" value="Homing endonucleases"/>
    <property type="match status" value="1"/>
</dbReference>
<dbReference type="InterPro" id="IPR051289">
    <property type="entry name" value="LAGLIDADG_Endonuclease"/>
</dbReference>
<dbReference type="SUPFAM" id="SSF55608">
    <property type="entry name" value="Homing endonucleases"/>
    <property type="match status" value="1"/>
</dbReference>